<dbReference type="EMBL" id="SOCA01000001">
    <property type="protein sequence ID" value="TDU81513.1"/>
    <property type="molecule type" value="Genomic_DNA"/>
</dbReference>
<feature type="region of interest" description="Disordered" evidence="1">
    <location>
        <begin position="1"/>
        <end position="20"/>
    </location>
</feature>
<comment type="caution">
    <text evidence="2">The sequence shown here is derived from an EMBL/GenBank/DDBJ whole genome shotgun (WGS) entry which is preliminary data.</text>
</comment>
<sequence length="39" mass="4431">MTRAHDHSSLPVPRPKSPFQATTCPTMDDFLFALIRLMT</sequence>
<evidence type="ECO:0000256" key="1">
    <source>
        <dbReference type="SAM" id="MobiDB-lite"/>
    </source>
</evidence>
<dbReference type="AlphaFoldDB" id="A0A4V3FI93"/>
<evidence type="ECO:0000313" key="3">
    <source>
        <dbReference type="Proteomes" id="UP000295662"/>
    </source>
</evidence>
<protein>
    <submittedName>
        <fullName evidence="2">Uncharacterized protein</fullName>
    </submittedName>
</protein>
<keyword evidence="3" id="KW-1185">Reference proteome</keyword>
<proteinExistence type="predicted"/>
<organism evidence="2 3">
    <name type="scientific">Prosthecobacter fusiformis</name>
    <dbReference type="NCBI Taxonomy" id="48464"/>
    <lineage>
        <taxon>Bacteria</taxon>
        <taxon>Pseudomonadati</taxon>
        <taxon>Verrucomicrobiota</taxon>
        <taxon>Verrucomicrobiia</taxon>
        <taxon>Verrucomicrobiales</taxon>
        <taxon>Verrucomicrobiaceae</taxon>
        <taxon>Prosthecobacter</taxon>
    </lineage>
</organism>
<name>A0A4V3FI93_9BACT</name>
<dbReference type="Proteomes" id="UP000295662">
    <property type="component" value="Unassembled WGS sequence"/>
</dbReference>
<evidence type="ECO:0000313" key="2">
    <source>
        <dbReference type="EMBL" id="TDU81513.1"/>
    </source>
</evidence>
<gene>
    <name evidence="2" type="ORF">EI77_00823</name>
</gene>
<reference evidence="2 3" key="1">
    <citation type="submission" date="2019-03" db="EMBL/GenBank/DDBJ databases">
        <title>Genomic Encyclopedia of Archaeal and Bacterial Type Strains, Phase II (KMG-II): from individual species to whole genera.</title>
        <authorList>
            <person name="Goeker M."/>
        </authorList>
    </citation>
    <scope>NUCLEOTIDE SEQUENCE [LARGE SCALE GENOMIC DNA]</scope>
    <source>
        <strain evidence="2 3">ATCC 25309</strain>
    </source>
</reference>
<accession>A0A4V3FI93</accession>